<accession>A0A6L6J4J9</accession>
<feature type="chain" id="PRO_5026746387" evidence="4">
    <location>
        <begin position="24"/>
        <end position="337"/>
    </location>
</feature>
<sequence>MTCKGLLLTATTIGLLLGTQTMADTADKKIALSNNYAGNSWRQAMLESWKRVTDKAVADGAVASADAFTTAENQATEQAAQIQNMILQGYDAIVVNAASPTALNGAIKEACDAGITVVSFDGIVTEPCAWRVKVDFVKMGRDEVEYLAKRLPEGGNLLEIRGLAGVSVDDEIHAGIEEGVKANANFKIVGSVNGDWAQDVAQKAVAGILPSLPEIAAVVTQGGDGYGAAQAFAAAGRPTPIIIMGNRQDELKWWGEQRDANQYETMSTSIAPGVSTLAFWVAQQILDGQDVPKELTVPFLSVTQDTLDQALKDTPEGGVTNVDYSQDDAKKVIAGSK</sequence>
<dbReference type="RefSeq" id="WP_155093548.1">
    <property type="nucleotide sequence ID" value="NZ_WMIE01000001.1"/>
</dbReference>
<dbReference type="SUPFAM" id="SSF53822">
    <property type="entry name" value="Periplasmic binding protein-like I"/>
    <property type="match status" value="1"/>
</dbReference>
<feature type="signal peptide" evidence="4">
    <location>
        <begin position="1"/>
        <end position="23"/>
    </location>
</feature>
<dbReference type="PANTHER" id="PTHR46847:SF1">
    <property type="entry name" value="D-ALLOSE-BINDING PERIPLASMIC PROTEIN-RELATED"/>
    <property type="match status" value="1"/>
</dbReference>
<dbReference type="Pfam" id="PF13407">
    <property type="entry name" value="Peripla_BP_4"/>
    <property type="match status" value="1"/>
</dbReference>
<dbReference type="OrthoDB" id="9807861at2"/>
<proteinExistence type="inferred from homology"/>
<evidence type="ECO:0000259" key="5">
    <source>
        <dbReference type="Pfam" id="PF13407"/>
    </source>
</evidence>
<protein>
    <submittedName>
        <fullName evidence="6">Substrate-binding domain-containing protein</fullName>
    </submittedName>
</protein>
<comment type="caution">
    <text evidence="6">The sequence shown here is derived from an EMBL/GenBank/DDBJ whole genome shotgun (WGS) entry which is preliminary data.</text>
</comment>
<dbReference type="GO" id="GO:0030313">
    <property type="term" value="C:cell envelope"/>
    <property type="evidence" value="ECO:0007669"/>
    <property type="project" value="UniProtKB-SubCell"/>
</dbReference>
<evidence type="ECO:0000256" key="1">
    <source>
        <dbReference type="ARBA" id="ARBA00004196"/>
    </source>
</evidence>
<dbReference type="InterPro" id="IPR028082">
    <property type="entry name" value="Peripla_BP_I"/>
</dbReference>
<keyword evidence="7" id="KW-1185">Reference proteome</keyword>
<evidence type="ECO:0000313" key="6">
    <source>
        <dbReference type="EMBL" id="MTH76145.1"/>
    </source>
</evidence>
<evidence type="ECO:0000256" key="4">
    <source>
        <dbReference type="SAM" id="SignalP"/>
    </source>
</evidence>
<dbReference type="GO" id="GO:0030246">
    <property type="term" value="F:carbohydrate binding"/>
    <property type="evidence" value="ECO:0007669"/>
    <property type="project" value="UniProtKB-ARBA"/>
</dbReference>
<evidence type="ECO:0000256" key="2">
    <source>
        <dbReference type="ARBA" id="ARBA00007639"/>
    </source>
</evidence>
<dbReference type="CDD" id="cd19997">
    <property type="entry name" value="PBP1_ABC_sugar_binding-like"/>
    <property type="match status" value="1"/>
</dbReference>
<dbReference type="AlphaFoldDB" id="A0A6L6J4J9"/>
<evidence type="ECO:0000313" key="7">
    <source>
        <dbReference type="Proteomes" id="UP000478183"/>
    </source>
</evidence>
<dbReference type="PANTHER" id="PTHR46847">
    <property type="entry name" value="D-ALLOSE-BINDING PERIPLASMIC PROTEIN-RELATED"/>
    <property type="match status" value="1"/>
</dbReference>
<dbReference type="Proteomes" id="UP000478183">
    <property type="component" value="Unassembled WGS sequence"/>
</dbReference>
<comment type="subcellular location">
    <subcellularLocation>
        <location evidence="1">Cell envelope</location>
    </subcellularLocation>
</comment>
<dbReference type="EMBL" id="WMIE01000001">
    <property type="protein sequence ID" value="MTH76145.1"/>
    <property type="molecule type" value="Genomic_DNA"/>
</dbReference>
<comment type="similarity">
    <text evidence="2">Belongs to the bacterial solute-binding protein 2 family.</text>
</comment>
<evidence type="ECO:0000256" key="3">
    <source>
        <dbReference type="ARBA" id="ARBA00022729"/>
    </source>
</evidence>
<reference evidence="6 7" key="1">
    <citation type="submission" date="2019-11" db="EMBL/GenBank/DDBJ databases">
        <authorList>
            <person name="Dong K."/>
        </authorList>
    </citation>
    <scope>NUCLEOTIDE SEQUENCE [LARGE SCALE GENOMIC DNA]</scope>
    <source>
        <strain evidence="6 7">NBRC 111993</strain>
    </source>
</reference>
<gene>
    <name evidence="6" type="ORF">GL286_00205</name>
</gene>
<name>A0A6L6J4J9_9RHOB</name>
<organism evidence="6 7">
    <name type="scientific">Paracoccus aestuariivivens</name>
    <dbReference type="NCBI Taxonomy" id="1820333"/>
    <lineage>
        <taxon>Bacteria</taxon>
        <taxon>Pseudomonadati</taxon>
        <taxon>Pseudomonadota</taxon>
        <taxon>Alphaproteobacteria</taxon>
        <taxon>Rhodobacterales</taxon>
        <taxon>Paracoccaceae</taxon>
        <taxon>Paracoccus</taxon>
    </lineage>
</organism>
<feature type="domain" description="Periplasmic binding protein" evidence="5">
    <location>
        <begin position="30"/>
        <end position="289"/>
    </location>
</feature>
<dbReference type="Gene3D" id="3.40.50.2300">
    <property type="match status" value="2"/>
</dbReference>
<keyword evidence="3 4" id="KW-0732">Signal</keyword>
<dbReference type="InterPro" id="IPR025997">
    <property type="entry name" value="SBP_2_dom"/>
</dbReference>